<feature type="non-terminal residue" evidence="2">
    <location>
        <position position="61"/>
    </location>
</feature>
<proteinExistence type="predicted"/>
<keyword evidence="3" id="KW-1185">Reference proteome</keyword>
<evidence type="ECO:0000313" key="2">
    <source>
        <dbReference type="EMBL" id="KAH9297421.1"/>
    </source>
</evidence>
<comment type="caution">
    <text evidence="2">The sequence shown here is derived from an EMBL/GenBank/DDBJ whole genome shotgun (WGS) entry which is preliminary data.</text>
</comment>
<dbReference type="Proteomes" id="UP000824469">
    <property type="component" value="Unassembled WGS sequence"/>
</dbReference>
<accession>A0AA38CDY7</accession>
<gene>
    <name evidence="2" type="ORF">KI387_029103</name>
</gene>
<name>A0AA38CDY7_TAXCH</name>
<reference evidence="2 3" key="1">
    <citation type="journal article" date="2021" name="Nat. Plants">
        <title>The Taxus genome provides insights into paclitaxel biosynthesis.</title>
        <authorList>
            <person name="Xiong X."/>
            <person name="Gou J."/>
            <person name="Liao Q."/>
            <person name="Li Y."/>
            <person name="Zhou Q."/>
            <person name="Bi G."/>
            <person name="Li C."/>
            <person name="Du R."/>
            <person name="Wang X."/>
            <person name="Sun T."/>
            <person name="Guo L."/>
            <person name="Liang H."/>
            <person name="Lu P."/>
            <person name="Wu Y."/>
            <person name="Zhang Z."/>
            <person name="Ro D.K."/>
            <person name="Shang Y."/>
            <person name="Huang S."/>
            <person name="Yan J."/>
        </authorList>
    </citation>
    <scope>NUCLEOTIDE SEQUENCE [LARGE SCALE GENOMIC DNA]</scope>
    <source>
        <strain evidence="2">Ta-2019</strain>
    </source>
</reference>
<sequence>MDAAETSHSHTINGFERAEEELEGNNGGMEENQALIDGNIGANMATINHSIFKQMKIYVGV</sequence>
<evidence type="ECO:0000313" key="3">
    <source>
        <dbReference type="Proteomes" id="UP000824469"/>
    </source>
</evidence>
<feature type="region of interest" description="Disordered" evidence="1">
    <location>
        <begin position="1"/>
        <end position="32"/>
    </location>
</feature>
<organism evidence="2 3">
    <name type="scientific">Taxus chinensis</name>
    <name type="common">Chinese yew</name>
    <name type="synonym">Taxus wallichiana var. chinensis</name>
    <dbReference type="NCBI Taxonomy" id="29808"/>
    <lineage>
        <taxon>Eukaryota</taxon>
        <taxon>Viridiplantae</taxon>
        <taxon>Streptophyta</taxon>
        <taxon>Embryophyta</taxon>
        <taxon>Tracheophyta</taxon>
        <taxon>Spermatophyta</taxon>
        <taxon>Pinopsida</taxon>
        <taxon>Pinidae</taxon>
        <taxon>Conifers II</taxon>
        <taxon>Cupressales</taxon>
        <taxon>Taxaceae</taxon>
        <taxon>Taxus</taxon>
    </lineage>
</organism>
<dbReference type="EMBL" id="JAHRHJ020000010">
    <property type="protein sequence ID" value="KAH9297421.1"/>
    <property type="molecule type" value="Genomic_DNA"/>
</dbReference>
<evidence type="ECO:0000256" key="1">
    <source>
        <dbReference type="SAM" id="MobiDB-lite"/>
    </source>
</evidence>
<protein>
    <submittedName>
        <fullName evidence="2">Uncharacterized protein</fullName>
    </submittedName>
</protein>
<dbReference type="AlphaFoldDB" id="A0AA38CDY7"/>